<gene>
    <name evidence="1" type="ORF">SDC9_90547</name>
</gene>
<reference evidence="1" key="1">
    <citation type="submission" date="2019-08" db="EMBL/GenBank/DDBJ databases">
        <authorList>
            <person name="Kucharzyk K."/>
            <person name="Murdoch R.W."/>
            <person name="Higgins S."/>
            <person name="Loffler F."/>
        </authorList>
    </citation>
    <scope>NUCLEOTIDE SEQUENCE</scope>
</reference>
<accession>A0A644ZSD2</accession>
<dbReference type="EMBL" id="VSSQ01010265">
    <property type="protein sequence ID" value="MPM43870.1"/>
    <property type="molecule type" value="Genomic_DNA"/>
</dbReference>
<organism evidence="1">
    <name type="scientific">bioreactor metagenome</name>
    <dbReference type="NCBI Taxonomy" id="1076179"/>
    <lineage>
        <taxon>unclassified sequences</taxon>
        <taxon>metagenomes</taxon>
        <taxon>ecological metagenomes</taxon>
    </lineage>
</organism>
<dbReference type="AlphaFoldDB" id="A0A644ZSD2"/>
<comment type="caution">
    <text evidence="1">The sequence shown here is derived from an EMBL/GenBank/DDBJ whole genome shotgun (WGS) entry which is preliminary data.</text>
</comment>
<proteinExistence type="predicted"/>
<protein>
    <submittedName>
        <fullName evidence="1">Uncharacterized protein</fullName>
    </submittedName>
</protein>
<name>A0A644ZSD2_9ZZZZ</name>
<sequence length="85" mass="9857">MAGHDQIMVDFIRQNHNIIGGTDVDDTLQFRFGPDAADWIMRVAEQHQLCIRFFGFLSQTLKINFITITVADQRIVDKLAFRIFD</sequence>
<evidence type="ECO:0000313" key="1">
    <source>
        <dbReference type="EMBL" id="MPM43870.1"/>
    </source>
</evidence>